<feature type="compositionally biased region" description="Low complexity" evidence="1">
    <location>
        <begin position="41"/>
        <end position="52"/>
    </location>
</feature>
<comment type="caution">
    <text evidence="2">The sequence shown here is derived from an EMBL/GenBank/DDBJ whole genome shotgun (WGS) entry which is preliminary data.</text>
</comment>
<feature type="compositionally biased region" description="Basic and acidic residues" evidence="1">
    <location>
        <begin position="62"/>
        <end position="74"/>
    </location>
</feature>
<feature type="region of interest" description="Disordered" evidence="1">
    <location>
        <begin position="1"/>
        <end position="79"/>
    </location>
</feature>
<proteinExistence type="predicted"/>
<feature type="compositionally biased region" description="Polar residues" evidence="1">
    <location>
        <begin position="1"/>
        <end position="11"/>
    </location>
</feature>
<evidence type="ECO:0000256" key="1">
    <source>
        <dbReference type="SAM" id="MobiDB-lite"/>
    </source>
</evidence>
<sequence>MKGNTSMNINQPGRGYIKDMLSNVCHQPGGSSPPAPVRTCPSPASPGSWSSNSRKKTSTGHLKCEDKHQKDPRHSPPANALSVAIGGILTTSRYRVSYPDCARAARIPSVHHSHSWMFAESSRGNPVLNMASSSDESAVTVE</sequence>
<protein>
    <submittedName>
        <fullName evidence="2">Uncharacterized protein</fullName>
    </submittedName>
</protein>
<dbReference type="AlphaFoldDB" id="A0A9N7V597"/>
<gene>
    <name evidence="2" type="ORF">PLEPLA_LOCUS30846</name>
</gene>
<keyword evidence="3" id="KW-1185">Reference proteome</keyword>
<name>A0A9N7V597_PLEPL</name>
<organism evidence="2 3">
    <name type="scientific">Pleuronectes platessa</name>
    <name type="common">European plaice</name>
    <dbReference type="NCBI Taxonomy" id="8262"/>
    <lineage>
        <taxon>Eukaryota</taxon>
        <taxon>Metazoa</taxon>
        <taxon>Chordata</taxon>
        <taxon>Craniata</taxon>
        <taxon>Vertebrata</taxon>
        <taxon>Euteleostomi</taxon>
        <taxon>Actinopterygii</taxon>
        <taxon>Neopterygii</taxon>
        <taxon>Teleostei</taxon>
        <taxon>Neoteleostei</taxon>
        <taxon>Acanthomorphata</taxon>
        <taxon>Carangaria</taxon>
        <taxon>Pleuronectiformes</taxon>
        <taxon>Pleuronectoidei</taxon>
        <taxon>Pleuronectidae</taxon>
        <taxon>Pleuronectes</taxon>
    </lineage>
</organism>
<dbReference type="EMBL" id="CADEAL010003002">
    <property type="protein sequence ID" value="CAB1443131.1"/>
    <property type="molecule type" value="Genomic_DNA"/>
</dbReference>
<reference evidence="2" key="1">
    <citation type="submission" date="2020-03" db="EMBL/GenBank/DDBJ databases">
        <authorList>
            <person name="Weist P."/>
        </authorList>
    </citation>
    <scope>NUCLEOTIDE SEQUENCE</scope>
</reference>
<dbReference type="Proteomes" id="UP001153269">
    <property type="component" value="Unassembled WGS sequence"/>
</dbReference>
<evidence type="ECO:0000313" key="2">
    <source>
        <dbReference type="EMBL" id="CAB1443131.1"/>
    </source>
</evidence>
<evidence type="ECO:0000313" key="3">
    <source>
        <dbReference type="Proteomes" id="UP001153269"/>
    </source>
</evidence>
<accession>A0A9N7V597</accession>